<proteinExistence type="predicted"/>
<dbReference type="RefSeq" id="WP_165818358.1">
    <property type="nucleotide sequence ID" value="NZ_FZMO01000131.1"/>
</dbReference>
<dbReference type="Proteomes" id="UP000234331">
    <property type="component" value="Unassembled WGS sequence"/>
</dbReference>
<sequence>MTDERDGVLGGLEPFEWDDVVAARCEIAVEEVNQVVGGYAALLWQARHNRAAYSATDVAAWEAQQTAFIARRRALRPTDPAFIDETRQAAAEALAYLRQFRG</sequence>
<name>A0A2I2KQT2_9ACTN</name>
<keyword evidence="2" id="KW-1185">Reference proteome</keyword>
<reference evidence="1 2" key="1">
    <citation type="submission" date="2017-06" db="EMBL/GenBank/DDBJ databases">
        <authorList>
            <person name="Kim H.J."/>
            <person name="Triplett B.A."/>
        </authorList>
    </citation>
    <scope>NUCLEOTIDE SEQUENCE [LARGE SCALE GENOMIC DNA]</scope>
    <source>
        <strain evidence="1">FRACA_ARgP5</strain>
    </source>
</reference>
<gene>
    <name evidence="1" type="ORF">FRACA_2160009</name>
</gene>
<dbReference type="AlphaFoldDB" id="A0A2I2KQT2"/>
<organism evidence="1 2">
    <name type="scientific">Frankia canadensis</name>
    <dbReference type="NCBI Taxonomy" id="1836972"/>
    <lineage>
        <taxon>Bacteria</taxon>
        <taxon>Bacillati</taxon>
        <taxon>Actinomycetota</taxon>
        <taxon>Actinomycetes</taxon>
        <taxon>Frankiales</taxon>
        <taxon>Frankiaceae</taxon>
        <taxon>Frankia</taxon>
    </lineage>
</organism>
<accession>A0A2I2KQT2</accession>
<evidence type="ECO:0000313" key="2">
    <source>
        <dbReference type="Proteomes" id="UP000234331"/>
    </source>
</evidence>
<protein>
    <submittedName>
        <fullName evidence="1">Uncharacterized protein</fullName>
    </submittedName>
</protein>
<evidence type="ECO:0000313" key="1">
    <source>
        <dbReference type="EMBL" id="SNQ48028.1"/>
    </source>
</evidence>
<dbReference type="EMBL" id="FZMO01000131">
    <property type="protein sequence ID" value="SNQ48028.1"/>
    <property type="molecule type" value="Genomic_DNA"/>
</dbReference>